<feature type="compositionally biased region" description="Basic and acidic residues" evidence="9">
    <location>
        <begin position="272"/>
        <end position="311"/>
    </location>
</feature>
<evidence type="ECO:0000313" key="12">
    <source>
        <dbReference type="EMBL" id="KAK1927703.1"/>
    </source>
</evidence>
<evidence type="ECO:0000313" key="13">
    <source>
        <dbReference type="Proteomes" id="UP001182556"/>
    </source>
</evidence>
<keyword evidence="3 10" id="KW-0812">Transmembrane</keyword>
<dbReference type="PANTHER" id="PTHR24075:SF0">
    <property type="entry name" value="TRANSLOCATION PROTEIN SEC63 HOMOLOG"/>
    <property type="match status" value="1"/>
</dbReference>
<feature type="region of interest" description="Disordered" evidence="9">
    <location>
        <begin position="39"/>
        <end position="65"/>
    </location>
</feature>
<keyword evidence="8" id="KW-0143">Chaperone</keyword>
<dbReference type="EMBL" id="JAODAN010000001">
    <property type="protein sequence ID" value="KAK1927703.1"/>
    <property type="molecule type" value="Genomic_DNA"/>
</dbReference>
<proteinExistence type="predicted"/>
<feature type="transmembrane region" description="Helical" evidence="10">
    <location>
        <begin position="72"/>
        <end position="90"/>
    </location>
</feature>
<dbReference type="InterPro" id="IPR036869">
    <property type="entry name" value="J_dom_sf"/>
</dbReference>
<dbReference type="Gene3D" id="1.10.3380.10">
    <property type="entry name" value="Sec63 N-terminal domain-like domain"/>
    <property type="match status" value="1"/>
</dbReference>
<dbReference type="GO" id="GO:0003723">
    <property type="term" value="F:RNA binding"/>
    <property type="evidence" value="ECO:0007669"/>
    <property type="project" value="TreeGrafter"/>
</dbReference>
<feature type="transmembrane region" description="Helical" evidence="10">
    <location>
        <begin position="197"/>
        <end position="220"/>
    </location>
</feature>
<dbReference type="SMART" id="SM00973">
    <property type="entry name" value="Sec63"/>
    <property type="match status" value="1"/>
</dbReference>
<evidence type="ECO:0000256" key="5">
    <source>
        <dbReference type="ARBA" id="ARBA00022927"/>
    </source>
</evidence>
<evidence type="ECO:0000256" key="6">
    <source>
        <dbReference type="ARBA" id="ARBA00022989"/>
    </source>
</evidence>
<dbReference type="SUPFAM" id="SSF158702">
    <property type="entry name" value="Sec63 N-terminal domain-like"/>
    <property type="match status" value="1"/>
</dbReference>
<dbReference type="AlphaFoldDB" id="A0AAD9FX98"/>
<evidence type="ECO:0000256" key="8">
    <source>
        <dbReference type="ARBA" id="ARBA00023186"/>
    </source>
</evidence>
<evidence type="ECO:0000256" key="2">
    <source>
        <dbReference type="ARBA" id="ARBA00022448"/>
    </source>
</evidence>
<dbReference type="SUPFAM" id="SSF81296">
    <property type="entry name" value="E set domains"/>
    <property type="match status" value="1"/>
</dbReference>
<organism evidence="12 13">
    <name type="scientific">Papiliotrema laurentii</name>
    <name type="common">Cryptococcus laurentii</name>
    <dbReference type="NCBI Taxonomy" id="5418"/>
    <lineage>
        <taxon>Eukaryota</taxon>
        <taxon>Fungi</taxon>
        <taxon>Dikarya</taxon>
        <taxon>Basidiomycota</taxon>
        <taxon>Agaricomycotina</taxon>
        <taxon>Tremellomycetes</taxon>
        <taxon>Tremellales</taxon>
        <taxon>Rhynchogastremaceae</taxon>
        <taxon>Papiliotrema</taxon>
    </lineage>
</organism>
<keyword evidence="5" id="KW-0653">Protein transport</keyword>
<keyword evidence="6 10" id="KW-1133">Transmembrane helix</keyword>
<feature type="transmembrane region" description="Helical" evidence="10">
    <location>
        <begin position="13"/>
        <end position="34"/>
    </location>
</feature>
<dbReference type="FunFam" id="1.10.287.110:FF:000039">
    <property type="entry name" value="Protein translocation complex component (Npl1)"/>
    <property type="match status" value="1"/>
</dbReference>
<gene>
    <name evidence="12" type="ORF">DB88DRAFT_478931</name>
</gene>
<evidence type="ECO:0000256" key="7">
    <source>
        <dbReference type="ARBA" id="ARBA00023136"/>
    </source>
</evidence>
<dbReference type="Pfam" id="PF02889">
    <property type="entry name" value="Sec63"/>
    <property type="match status" value="1"/>
</dbReference>
<dbReference type="Pfam" id="PF00226">
    <property type="entry name" value="DnaJ"/>
    <property type="match status" value="1"/>
</dbReference>
<dbReference type="PANTHER" id="PTHR24075">
    <property type="entry name" value="SEC63 DOMAIN-CONTAINING"/>
    <property type="match status" value="1"/>
</dbReference>
<dbReference type="SMART" id="SM00271">
    <property type="entry name" value="DnaJ"/>
    <property type="match status" value="1"/>
</dbReference>
<name>A0AAD9FX98_PAPLA</name>
<feature type="region of interest" description="Disordered" evidence="9">
    <location>
        <begin position="270"/>
        <end position="311"/>
    </location>
</feature>
<feature type="region of interest" description="Disordered" evidence="9">
    <location>
        <begin position="475"/>
        <end position="518"/>
    </location>
</feature>
<reference evidence="12" key="1">
    <citation type="submission" date="2023-02" db="EMBL/GenBank/DDBJ databases">
        <title>Identification and recombinant expression of a fungal hydrolase from Papiliotrema laurentii that hydrolyzes apple cutin and clears colloidal polyester polyurethane.</title>
        <authorList>
            <consortium name="DOE Joint Genome Institute"/>
            <person name="Roman V.A."/>
            <person name="Bojanowski C."/>
            <person name="Crable B.R."/>
            <person name="Wagner D.N."/>
            <person name="Hung C.S."/>
            <person name="Nadeau L.J."/>
            <person name="Schratz L."/>
            <person name="Haridas S."/>
            <person name="Pangilinan J."/>
            <person name="Lipzen A."/>
            <person name="Na H."/>
            <person name="Yan M."/>
            <person name="Ng V."/>
            <person name="Grigoriev I.V."/>
            <person name="Spatafora J.W."/>
            <person name="Barlow D."/>
            <person name="Biffinger J."/>
            <person name="Kelley-Loughnane N."/>
            <person name="Varaljay V.A."/>
            <person name="Crookes-Goodson W.J."/>
        </authorList>
    </citation>
    <scope>NUCLEOTIDE SEQUENCE</scope>
    <source>
        <strain evidence="12">5307AH</strain>
    </source>
</reference>
<dbReference type="GO" id="GO:0008320">
    <property type="term" value="F:protein transmembrane transporter activity"/>
    <property type="evidence" value="ECO:0007669"/>
    <property type="project" value="TreeGrafter"/>
</dbReference>
<evidence type="ECO:0000256" key="10">
    <source>
        <dbReference type="SAM" id="Phobius"/>
    </source>
</evidence>
<feature type="region of interest" description="Disordered" evidence="9">
    <location>
        <begin position="642"/>
        <end position="722"/>
    </location>
</feature>
<keyword evidence="13" id="KW-1185">Reference proteome</keyword>
<dbReference type="PRINTS" id="PR00625">
    <property type="entry name" value="JDOMAIN"/>
</dbReference>
<accession>A0AAD9FX98</accession>
<evidence type="ECO:0000256" key="3">
    <source>
        <dbReference type="ARBA" id="ARBA00022692"/>
    </source>
</evidence>
<feature type="compositionally biased region" description="Acidic residues" evidence="9">
    <location>
        <begin position="642"/>
        <end position="661"/>
    </location>
</feature>
<protein>
    <submittedName>
        <fullName evidence="12">Sec63 Brl domain-containing protein</fullName>
    </submittedName>
</protein>
<dbReference type="InterPro" id="IPR001623">
    <property type="entry name" value="DnaJ_domain"/>
</dbReference>
<evidence type="ECO:0000256" key="4">
    <source>
        <dbReference type="ARBA" id="ARBA00022824"/>
    </source>
</evidence>
<dbReference type="InterPro" id="IPR035892">
    <property type="entry name" value="C2_domain_sf"/>
</dbReference>
<feature type="compositionally biased region" description="Acidic residues" evidence="9">
    <location>
        <begin position="685"/>
        <end position="702"/>
    </location>
</feature>
<evidence type="ECO:0000256" key="1">
    <source>
        <dbReference type="ARBA" id="ARBA00004477"/>
    </source>
</evidence>
<comment type="caution">
    <text evidence="12">The sequence shown here is derived from an EMBL/GenBank/DDBJ whole genome shotgun (WGS) entry which is preliminary data.</text>
</comment>
<comment type="subcellular location">
    <subcellularLocation>
        <location evidence="1">Endoplasmic reticulum membrane</location>
        <topology evidence="1">Multi-pass membrane protein</topology>
    </subcellularLocation>
</comment>
<dbReference type="Proteomes" id="UP001182556">
    <property type="component" value="Unassembled WGS sequence"/>
</dbReference>
<dbReference type="InterPro" id="IPR014756">
    <property type="entry name" value="Ig_E-set"/>
</dbReference>
<dbReference type="Gene3D" id="2.60.40.150">
    <property type="entry name" value="C2 domain"/>
    <property type="match status" value="1"/>
</dbReference>
<dbReference type="GO" id="GO:0006620">
    <property type="term" value="P:post-translational protein targeting to endoplasmic reticulum membrane"/>
    <property type="evidence" value="ECO:0007669"/>
    <property type="project" value="TreeGrafter"/>
</dbReference>
<evidence type="ECO:0000256" key="9">
    <source>
        <dbReference type="SAM" id="MobiDB-lite"/>
    </source>
</evidence>
<sequence length="722" mass="79695">MAPGIAYDDSGSLASYFGVTILALILLPTTYISLKPSKQSSLRPISPWPRHIQQTHPKAKASSRSSSRTRRVVLIALGWALLAFLCVRIANAPPSIEGVVYNPFEILGISDSSTEKQIKKHYKKLSLQFHPDKIKLAENQTKEDADAKFVELTKAYKALTDEVTRDNLAKYGNPDGPQQREDKIAIPTWVVEGKNNIWVLGAYGLVLGGGIPFVVGRWWFAQRSLTRDGVLNPTAELFFHYLREDTDYLSLVSLLAAALELVPLLAGKRPGSKKERKERQSKIDELEKELDAKRQEMDVDEDPSMKNESRMGVHTAAAKRARALLWAHMLRHDLADKELQDEQTAVLQKTPILLNAMLNISLAHNWLKTSLSIVKLQAALVQALPPTASPLQQLPGISYDQALELEAVKGAEGKKWAEKAVKRGLLENDAKAVAEYWPRLEITDAEFKIAGEKLVTPSSIVSLTFQARYVYPTTSTTGPTANGKVEGTSEAVEPNGDGKAEGEMQQATSEIEKTAEDAKEKVVEVVEKTKSVGRKGKQGDKEEKTWASNGFAYAPRWPQIRKPHFQVLLGDSKLDKVIVQPTRITDLPLPRPDGLASEPREFTLQFQAPPQANLYSFVIYASSDTFLGSDVSRPIMLKVEDPPADAEYDSDDDISEPDEDTLAGQMAMMRGGKVKPSAVHGRGDESDEESGSEDEYESSSDEEGPKGRRPGKAINEDSSDED</sequence>
<feature type="transmembrane region" description="Helical" evidence="10">
    <location>
        <begin position="248"/>
        <end position="266"/>
    </location>
</feature>
<dbReference type="CDD" id="cd06257">
    <property type="entry name" value="DnaJ"/>
    <property type="match status" value="1"/>
</dbReference>
<dbReference type="Gene3D" id="1.10.287.110">
    <property type="entry name" value="DnaJ domain"/>
    <property type="match status" value="1"/>
</dbReference>
<dbReference type="GO" id="GO:0031207">
    <property type="term" value="C:Sec62/Sec63 complex"/>
    <property type="evidence" value="ECO:0007669"/>
    <property type="project" value="TreeGrafter"/>
</dbReference>
<evidence type="ECO:0000259" key="11">
    <source>
        <dbReference type="PROSITE" id="PS50076"/>
    </source>
</evidence>
<keyword evidence="2" id="KW-0813">Transport</keyword>
<keyword evidence="4" id="KW-0256">Endoplasmic reticulum</keyword>
<dbReference type="GO" id="GO:0006614">
    <property type="term" value="P:SRP-dependent cotranslational protein targeting to membrane"/>
    <property type="evidence" value="ECO:0007669"/>
    <property type="project" value="TreeGrafter"/>
</dbReference>
<keyword evidence="7 10" id="KW-0472">Membrane</keyword>
<dbReference type="InterPro" id="IPR004179">
    <property type="entry name" value="Sec63-dom"/>
</dbReference>
<dbReference type="SUPFAM" id="SSF46565">
    <property type="entry name" value="Chaperone J-domain"/>
    <property type="match status" value="1"/>
</dbReference>
<dbReference type="PROSITE" id="PS50076">
    <property type="entry name" value="DNAJ_2"/>
    <property type="match status" value="1"/>
</dbReference>
<feature type="domain" description="J" evidence="11">
    <location>
        <begin position="102"/>
        <end position="172"/>
    </location>
</feature>